<dbReference type="Proteomes" id="UP001163846">
    <property type="component" value="Unassembled WGS sequence"/>
</dbReference>
<keyword evidence="2" id="KW-1185">Reference proteome</keyword>
<name>A0AA38UCM4_9AGAR</name>
<dbReference type="EMBL" id="MU806673">
    <property type="protein sequence ID" value="KAJ3833552.1"/>
    <property type="molecule type" value="Genomic_DNA"/>
</dbReference>
<comment type="caution">
    <text evidence="1">The sequence shown here is derived from an EMBL/GenBank/DDBJ whole genome shotgun (WGS) entry which is preliminary data.</text>
</comment>
<proteinExistence type="predicted"/>
<evidence type="ECO:0000313" key="1">
    <source>
        <dbReference type="EMBL" id="KAJ3833552.1"/>
    </source>
</evidence>
<accession>A0AA38UCM4</accession>
<feature type="non-terminal residue" evidence="1">
    <location>
        <position position="191"/>
    </location>
</feature>
<reference evidence="1" key="1">
    <citation type="submission" date="2022-08" db="EMBL/GenBank/DDBJ databases">
        <authorList>
            <consortium name="DOE Joint Genome Institute"/>
            <person name="Min B."/>
            <person name="Riley R."/>
            <person name="Sierra-Patev S."/>
            <person name="Naranjo-Ortiz M."/>
            <person name="Looney B."/>
            <person name="Konkel Z."/>
            <person name="Slot J.C."/>
            <person name="Sakamoto Y."/>
            <person name="Steenwyk J.L."/>
            <person name="Rokas A."/>
            <person name="Carro J."/>
            <person name="Camarero S."/>
            <person name="Ferreira P."/>
            <person name="Molpeceres G."/>
            <person name="Ruiz-Duenas F.J."/>
            <person name="Serrano A."/>
            <person name="Henrissat B."/>
            <person name="Drula E."/>
            <person name="Hughes K.W."/>
            <person name="Mata J.L."/>
            <person name="Ishikawa N.K."/>
            <person name="Vargas-Isla R."/>
            <person name="Ushijima S."/>
            <person name="Smith C.A."/>
            <person name="Ahrendt S."/>
            <person name="Andreopoulos W."/>
            <person name="He G."/>
            <person name="Labutti K."/>
            <person name="Lipzen A."/>
            <person name="Ng V."/>
            <person name="Sandor L."/>
            <person name="Barry K."/>
            <person name="Martinez A.T."/>
            <person name="Xiao Y."/>
            <person name="Gibbons J.G."/>
            <person name="Terashima K."/>
            <person name="Hibbett D.S."/>
            <person name="Grigoriev I.V."/>
        </authorList>
    </citation>
    <scope>NUCLEOTIDE SEQUENCE</scope>
    <source>
        <strain evidence="1">TFB9207</strain>
    </source>
</reference>
<sequence length="191" mass="21461">MITLSAVEAFQLSGKVRQIMMRKMKNHQVRPQEQIKSFVNEVHDVEPSVEEILRTGMEMQQFIAVEDLSLSEGLIFEKILEDRDGMKAGDYVQLDLVVALLHDVDENESRRDMTIIATMGNGLRSVWPVVNNQDDLDIKSVLDSESQIVAIDMCVALGLGLGWDPIVTIQMQNVHGGLARTKGLSRNIPFR</sequence>
<organism evidence="1 2">
    <name type="scientific">Lentinula raphanica</name>
    <dbReference type="NCBI Taxonomy" id="153919"/>
    <lineage>
        <taxon>Eukaryota</taxon>
        <taxon>Fungi</taxon>
        <taxon>Dikarya</taxon>
        <taxon>Basidiomycota</taxon>
        <taxon>Agaricomycotina</taxon>
        <taxon>Agaricomycetes</taxon>
        <taxon>Agaricomycetidae</taxon>
        <taxon>Agaricales</taxon>
        <taxon>Marasmiineae</taxon>
        <taxon>Omphalotaceae</taxon>
        <taxon>Lentinula</taxon>
    </lineage>
</organism>
<protein>
    <submittedName>
        <fullName evidence="1">Uncharacterized protein</fullName>
    </submittedName>
</protein>
<evidence type="ECO:0000313" key="2">
    <source>
        <dbReference type="Proteomes" id="UP001163846"/>
    </source>
</evidence>
<gene>
    <name evidence="1" type="ORF">F5878DRAFT_699423</name>
</gene>
<dbReference type="AlphaFoldDB" id="A0AA38UCM4"/>